<sequence>MGDLFWNKIGAVIIGLVLMVMVIGVVGDIVFSEGGHDDEHASLSYPIDVESVLGGNAGSDPVEEVRVDLGTLLAAADAGAGERIFRRCVSCHNAEPGGANLQGPNLWNVVGRAVASYDGFNYSGAMSDHGGNWTYEELDHFIANPRSYISGTAMAFAGIRGDEDRANLLAYMQTLSDSPVPFPAPVVAETADAADGMVEDAMMDAAGEVDAATTEAAENLSDQMDAIEDAAQGGGAEDTPAEEGGN</sequence>
<feature type="region of interest" description="Disordered" evidence="7">
    <location>
        <begin position="209"/>
        <end position="246"/>
    </location>
</feature>
<evidence type="ECO:0000256" key="1">
    <source>
        <dbReference type="ARBA" id="ARBA00022448"/>
    </source>
</evidence>
<comment type="caution">
    <text evidence="10">The sequence shown here is derived from an EMBL/GenBank/DDBJ whole genome shotgun (WGS) entry which is preliminary data.</text>
</comment>
<dbReference type="EMBL" id="JAZDRP010000002">
    <property type="protein sequence ID" value="MEE2525502.1"/>
    <property type="molecule type" value="Genomic_DNA"/>
</dbReference>
<dbReference type="Proteomes" id="UP001354971">
    <property type="component" value="Unassembled WGS sequence"/>
</dbReference>
<dbReference type="Pfam" id="PF00034">
    <property type="entry name" value="Cytochrom_C"/>
    <property type="match status" value="1"/>
</dbReference>
<evidence type="ECO:0000313" key="10">
    <source>
        <dbReference type="EMBL" id="MEE2525502.1"/>
    </source>
</evidence>
<evidence type="ECO:0000256" key="3">
    <source>
        <dbReference type="ARBA" id="ARBA00022723"/>
    </source>
</evidence>
<reference evidence="10 11" key="1">
    <citation type="submission" date="2024-01" db="EMBL/GenBank/DDBJ databases">
        <title>Hyphobacterium bacterium isolated from marine sediment.</title>
        <authorList>
            <person name="Zhao S."/>
        </authorList>
    </citation>
    <scope>NUCLEOTIDE SEQUENCE [LARGE SCALE GENOMIC DNA]</scope>
    <source>
        <strain evidence="11">HN65</strain>
    </source>
</reference>
<keyword evidence="5 6" id="KW-0408">Iron</keyword>
<evidence type="ECO:0000313" key="11">
    <source>
        <dbReference type="Proteomes" id="UP001354971"/>
    </source>
</evidence>
<dbReference type="InterPro" id="IPR009056">
    <property type="entry name" value="Cyt_c-like_dom"/>
</dbReference>
<proteinExistence type="predicted"/>
<dbReference type="InterPro" id="IPR036909">
    <property type="entry name" value="Cyt_c-like_dom_sf"/>
</dbReference>
<keyword evidence="8" id="KW-0472">Membrane</keyword>
<keyword evidence="1" id="KW-0813">Transport</keyword>
<keyword evidence="11" id="KW-1185">Reference proteome</keyword>
<gene>
    <name evidence="10" type="ORF">V0U79_03930</name>
</gene>
<dbReference type="InterPro" id="IPR002327">
    <property type="entry name" value="Cyt_c_1A/1B"/>
</dbReference>
<dbReference type="SUPFAM" id="SSF46626">
    <property type="entry name" value="Cytochrome c"/>
    <property type="match status" value="1"/>
</dbReference>
<keyword evidence="3 6" id="KW-0479">Metal-binding</keyword>
<evidence type="ECO:0000256" key="6">
    <source>
        <dbReference type="PROSITE-ProRule" id="PRU00433"/>
    </source>
</evidence>
<dbReference type="PANTHER" id="PTHR11961">
    <property type="entry name" value="CYTOCHROME C"/>
    <property type="match status" value="1"/>
</dbReference>
<keyword evidence="8" id="KW-0812">Transmembrane</keyword>
<keyword evidence="4" id="KW-0249">Electron transport</keyword>
<accession>A0ABU7LNN1</accession>
<evidence type="ECO:0000256" key="5">
    <source>
        <dbReference type="ARBA" id="ARBA00023004"/>
    </source>
</evidence>
<feature type="domain" description="Cytochrome c" evidence="9">
    <location>
        <begin position="76"/>
        <end position="176"/>
    </location>
</feature>
<name>A0ABU7LNN1_9PROT</name>
<evidence type="ECO:0000256" key="2">
    <source>
        <dbReference type="ARBA" id="ARBA00022617"/>
    </source>
</evidence>
<evidence type="ECO:0000256" key="4">
    <source>
        <dbReference type="ARBA" id="ARBA00022982"/>
    </source>
</evidence>
<evidence type="ECO:0000256" key="8">
    <source>
        <dbReference type="SAM" id="Phobius"/>
    </source>
</evidence>
<dbReference type="PRINTS" id="PR00604">
    <property type="entry name" value="CYTCHRMECIAB"/>
</dbReference>
<dbReference type="Gene3D" id="1.10.760.10">
    <property type="entry name" value="Cytochrome c-like domain"/>
    <property type="match status" value="1"/>
</dbReference>
<organism evidence="10 11">
    <name type="scientific">Hyphobacterium lacteum</name>
    <dbReference type="NCBI Taxonomy" id="3116575"/>
    <lineage>
        <taxon>Bacteria</taxon>
        <taxon>Pseudomonadati</taxon>
        <taxon>Pseudomonadota</taxon>
        <taxon>Alphaproteobacteria</taxon>
        <taxon>Maricaulales</taxon>
        <taxon>Maricaulaceae</taxon>
        <taxon>Hyphobacterium</taxon>
    </lineage>
</organism>
<keyword evidence="8" id="KW-1133">Transmembrane helix</keyword>
<evidence type="ECO:0000259" key="9">
    <source>
        <dbReference type="PROSITE" id="PS51007"/>
    </source>
</evidence>
<dbReference type="PROSITE" id="PS51007">
    <property type="entry name" value="CYTC"/>
    <property type="match status" value="1"/>
</dbReference>
<evidence type="ECO:0000256" key="7">
    <source>
        <dbReference type="SAM" id="MobiDB-lite"/>
    </source>
</evidence>
<feature type="transmembrane region" description="Helical" evidence="8">
    <location>
        <begin position="12"/>
        <end position="31"/>
    </location>
</feature>
<keyword evidence="2 6" id="KW-0349">Heme</keyword>
<protein>
    <submittedName>
        <fullName evidence="10">Cytochrome c family protein</fullName>
    </submittedName>
</protein>
<dbReference type="RefSeq" id="WP_330198164.1">
    <property type="nucleotide sequence ID" value="NZ_JAZDRP010000002.1"/>
</dbReference>